<reference evidence="2 3" key="1">
    <citation type="submission" date="2024-05" db="EMBL/GenBank/DDBJ databases">
        <title>Haplotype-resolved chromosome-level genome assembly of Huyou (Citrus changshanensis).</title>
        <authorList>
            <person name="Miao C."/>
            <person name="Chen W."/>
            <person name="Wu Y."/>
            <person name="Wang L."/>
            <person name="Zhao S."/>
            <person name="Grierson D."/>
            <person name="Xu C."/>
            <person name="Chen K."/>
        </authorList>
    </citation>
    <scope>NUCLEOTIDE SEQUENCE [LARGE SCALE GENOMIC DNA]</scope>
    <source>
        <strain evidence="2">01-14</strain>
        <tissue evidence="2">Leaf</tissue>
    </source>
</reference>
<accession>A0AAP0M3R3</accession>
<name>A0AAP0M3R3_9ROSI</name>
<evidence type="ECO:0000313" key="2">
    <source>
        <dbReference type="EMBL" id="KAK9198196.1"/>
    </source>
</evidence>
<sequence length="82" mass="9215">MALVNYELGHNGGDHKRRNGYPFLSNGYNQRGEARSDDTPCINNGEVSKCDDGVFSCLASEEEIQVYTHYMGLRREGSEHFA</sequence>
<proteinExistence type="predicted"/>
<gene>
    <name evidence="2" type="ORF">WN944_013380</name>
</gene>
<keyword evidence="3" id="KW-1185">Reference proteome</keyword>
<dbReference type="Proteomes" id="UP001428341">
    <property type="component" value="Unassembled WGS sequence"/>
</dbReference>
<dbReference type="EMBL" id="JBCGBO010000005">
    <property type="protein sequence ID" value="KAK9198196.1"/>
    <property type="molecule type" value="Genomic_DNA"/>
</dbReference>
<comment type="caution">
    <text evidence="2">The sequence shown here is derived from an EMBL/GenBank/DDBJ whole genome shotgun (WGS) entry which is preliminary data.</text>
</comment>
<protein>
    <submittedName>
        <fullName evidence="2">Uncharacterized protein</fullName>
    </submittedName>
</protein>
<dbReference type="AlphaFoldDB" id="A0AAP0M3R3"/>
<evidence type="ECO:0000256" key="1">
    <source>
        <dbReference type="SAM" id="MobiDB-lite"/>
    </source>
</evidence>
<organism evidence="2 3">
    <name type="scientific">Citrus x changshan-huyou</name>
    <dbReference type="NCBI Taxonomy" id="2935761"/>
    <lineage>
        <taxon>Eukaryota</taxon>
        <taxon>Viridiplantae</taxon>
        <taxon>Streptophyta</taxon>
        <taxon>Embryophyta</taxon>
        <taxon>Tracheophyta</taxon>
        <taxon>Spermatophyta</taxon>
        <taxon>Magnoliopsida</taxon>
        <taxon>eudicotyledons</taxon>
        <taxon>Gunneridae</taxon>
        <taxon>Pentapetalae</taxon>
        <taxon>rosids</taxon>
        <taxon>malvids</taxon>
        <taxon>Sapindales</taxon>
        <taxon>Rutaceae</taxon>
        <taxon>Aurantioideae</taxon>
        <taxon>Citrus</taxon>
    </lineage>
</organism>
<evidence type="ECO:0000313" key="3">
    <source>
        <dbReference type="Proteomes" id="UP001428341"/>
    </source>
</evidence>
<feature type="region of interest" description="Disordered" evidence="1">
    <location>
        <begin position="19"/>
        <end position="40"/>
    </location>
</feature>